<evidence type="ECO:0000256" key="9">
    <source>
        <dbReference type="ARBA" id="ARBA00023136"/>
    </source>
</evidence>
<dbReference type="EMBL" id="SNYK01000001">
    <property type="protein sequence ID" value="TDQ40054.1"/>
    <property type="molecule type" value="Genomic_DNA"/>
</dbReference>
<evidence type="ECO:0000313" key="11">
    <source>
        <dbReference type="EMBL" id="TDQ40054.1"/>
    </source>
</evidence>
<keyword evidence="7 10" id="KW-0283">Flagellar rotation</keyword>
<dbReference type="Pfam" id="PF03748">
    <property type="entry name" value="FliL"/>
    <property type="match status" value="1"/>
</dbReference>
<evidence type="ECO:0000256" key="10">
    <source>
        <dbReference type="RuleBase" id="RU364125"/>
    </source>
</evidence>
<dbReference type="InterPro" id="IPR005503">
    <property type="entry name" value="FliL"/>
</dbReference>
<evidence type="ECO:0000256" key="8">
    <source>
        <dbReference type="ARBA" id="ARBA00022989"/>
    </source>
</evidence>
<dbReference type="GO" id="GO:0006935">
    <property type="term" value="P:chemotaxis"/>
    <property type="evidence" value="ECO:0007669"/>
    <property type="project" value="UniProtKB-KW"/>
</dbReference>
<sequence length="170" mass="18485">MAKASGAAADQAAPAKKNRLKLIVIVAVALLLAIGLSAAGTWFFLGKNRPVQEETAVQPAAAPRLPALYEDLMPPFVVNFHADGRTRYMQVSLALMARNPEQLAMLKVHMPALRNQLVMLFSSQDFAELNTPLGLDMLKQKVTATVQALAMREVGAPVVEQVLFTNFVMQ</sequence>
<dbReference type="GO" id="GO:0005886">
    <property type="term" value="C:plasma membrane"/>
    <property type="evidence" value="ECO:0007669"/>
    <property type="project" value="UniProtKB-SubCell"/>
</dbReference>
<keyword evidence="11" id="KW-0966">Cell projection</keyword>
<keyword evidence="10" id="KW-0997">Cell inner membrane</keyword>
<keyword evidence="12" id="KW-1185">Reference proteome</keyword>
<comment type="subcellular location">
    <subcellularLocation>
        <location evidence="10">Cell inner membrane</location>
    </subcellularLocation>
    <subcellularLocation>
        <location evidence="2">Cell membrane</location>
        <topology evidence="2">Single-pass membrane protein</topology>
    </subcellularLocation>
</comment>
<dbReference type="OrthoDB" id="5616092at2"/>
<name>A0A4R6UAF2_9GAMM</name>
<keyword evidence="11" id="KW-0969">Cilium</keyword>
<dbReference type="RefSeq" id="WP_101496762.1">
    <property type="nucleotide sequence ID" value="NZ_LNJZ01000007.1"/>
</dbReference>
<keyword evidence="4" id="KW-1003">Cell membrane</keyword>
<comment type="similarity">
    <text evidence="3 10">Belongs to the FliL family.</text>
</comment>
<evidence type="ECO:0000256" key="5">
    <source>
        <dbReference type="ARBA" id="ARBA00022500"/>
    </source>
</evidence>
<dbReference type="GO" id="GO:0071978">
    <property type="term" value="P:bacterial-type flagellum-dependent swarming motility"/>
    <property type="evidence" value="ECO:0007669"/>
    <property type="project" value="TreeGrafter"/>
</dbReference>
<proteinExistence type="inferred from homology"/>
<keyword evidence="11" id="KW-0282">Flagellum</keyword>
<dbReference type="PANTHER" id="PTHR35091">
    <property type="entry name" value="FLAGELLAR PROTEIN FLIL"/>
    <property type="match status" value="1"/>
</dbReference>
<keyword evidence="6 10" id="KW-0812">Transmembrane</keyword>
<evidence type="ECO:0000256" key="3">
    <source>
        <dbReference type="ARBA" id="ARBA00008281"/>
    </source>
</evidence>
<evidence type="ECO:0000256" key="6">
    <source>
        <dbReference type="ARBA" id="ARBA00022692"/>
    </source>
</evidence>
<reference evidence="11 12" key="1">
    <citation type="submission" date="2019-03" db="EMBL/GenBank/DDBJ databases">
        <title>Genomic Encyclopedia of Type Strains, Phase IV (KMG-IV): sequencing the most valuable type-strain genomes for metagenomic binning, comparative biology and taxonomic classification.</title>
        <authorList>
            <person name="Goeker M."/>
        </authorList>
    </citation>
    <scope>NUCLEOTIDE SEQUENCE [LARGE SCALE GENOMIC DNA]</scope>
    <source>
        <strain evidence="11 12">DSM 28679</strain>
    </source>
</reference>
<gene>
    <name evidence="11" type="ORF">DFQ45_101187</name>
</gene>
<feature type="transmembrane region" description="Helical" evidence="10">
    <location>
        <begin position="22"/>
        <end position="45"/>
    </location>
</feature>
<evidence type="ECO:0000256" key="2">
    <source>
        <dbReference type="ARBA" id="ARBA00004162"/>
    </source>
</evidence>
<keyword evidence="9 10" id="KW-0472">Membrane</keyword>
<dbReference type="PANTHER" id="PTHR35091:SF2">
    <property type="entry name" value="FLAGELLAR PROTEIN FLIL"/>
    <property type="match status" value="1"/>
</dbReference>
<accession>A0A4R6UAF2</accession>
<comment type="function">
    <text evidence="1 10">Controls the rotational direction of flagella during chemotaxis.</text>
</comment>
<evidence type="ECO:0000256" key="7">
    <source>
        <dbReference type="ARBA" id="ARBA00022779"/>
    </source>
</evidence>
<keyword evidence="8 10" id="KW-1133">Transmembrane helix</keyword>
<dbReference type="GO" id="GO:0009425">
    <property type="term" value="C:bacterial-type flagellum basal body"/>
    <property type="evidence" value="ECO:0007669"/>
    <property type="project" value="InterPro"/>
</dbReference>
<dbReference type="AlphaFoldDB" id="A0A4R6UAF2"/>
<evidence type="ECO:0000256" key="4">
    <source>
        <dbReference type="ARBA" id="ARBA00022475"/>
    </source>
</evidence>
<dbReference type="Proteomes" id="UP000294575">
    <property type="component" value="Unassembled WGS sequence"/>
</dbReference>
<comment type="caution">
    <text evidence="11">The sequence shown here is derived from an EMBL/GenBank/DDBJ whole genome shotgun (WGS) entry which is preliminary data.</text>
</comment>
<protein>
    <recommendedName>
        <fullName evidence="10">Flagellar protein FliL</fullName>
    </recommendedName>
</protein>
<keyword evidence="5 10" id="KW-0145">Chemotaxis</keyword>
<evidence type="ECO:0000256" key="1">
    <source>
        <dbReference type="ARBA" id="ARBA00002254"/>
    </source>
</evidence>
<organism evidence="11 12">
    <name type="scientific">Thiopseudomonas denitrificans</name>
    <dbReference type="NCBI Taxonomy" id="1501432"/>
    <lineage>
        <taxon>Bacteria</taxon>
        <taxon>Pseudomonadati</taxon>
        <taxon>Pseudomonadota</taxon>
        <taxon>Gammaproteobacteria</taxon>
        <taxon>Pseudomonadales</taxon>
        <taxon>Pseudomonadaceae</taxon>
        <taxon>Thiopseudomonas</taxon>
    </lineage>
</organism>
<evidence type="ECO:0000313" key="12">
    <source>
        <dbReference type="Proteomes" id="UP000294575"/>
    </source>
</evidence>